<dbReference type="EMBL" id="QGNW01000013">
    <property type="protein sequence ID" value="RVX17494.1"/>
    <property type="molecule type" value="Genomic_DNA"/>
</dbReference>
<accession>A0A438K8G7</accession>
<protein>
    <submittedName>
        <fullName evidence="2">Uncharacterized protein</fullName>
    </submittedName>
</protein>
<proteinExistence type="predicted"/>
<comment type="caution">
    <text evidence="2">The sequence shown here is derived from an EMBL/GenBank/DDBJ whole genome shotgun (WGS) entry which is preliminary data.</text>
</comment>
<gene>
    <name evidence="2" type="ORF">CK203_003588</name>
</gene>
<evidence type="ECO:0000313" key="2">
    <source>
        <dbReference type="EMBL" id="RVX17494.1"/>
    </source>
</evidence>
<sequence length="90" mass="9898">MDLRMIGFDSPLFSALQHMLDGAMTPKSPSAPPLAPTSATPRPWRRRRLTSRSARIPTLSSSTCRGLKSCDIKVQVEDGQCAGDQRREEA</sequence>
<feature type="region of interest" description="Disordered" evidence="1">
    <location>
        <begin position="23"/>
        <end position="43"/>
    </location>
</feature>
<dbReference type="Proteomes" id="UP000288805">
    <property type="component" value="Unassembled WGS sequence"/>
</dbReference>
<organism evidence="2 3">
    <name type="scientific">Vitis vinifera</name>
    <name type="common">Grape</name>
    <dbReference type="NCBI Taxonomy" id="29760"/>
    <lineage>
        <taxon>Eukaryota</taxon>
        <taxon>Viridiplantae</taxon>
        <taxon>Streptophyta</taxon>
        <taxon>Embryophyta</taxon>
        <taxon>Tracheophyta</taxon>
        <taxon>Spermatophyta</taxon>
        <taxon>Magnoliopsida</taxon>
        <taxon>eudicotyledons</taxon>
        <taxon>Gunneridae</taxon>
        <taxon>Pentapetalae</taxon>
        <taxon>rosids</taxon>
        <taxon>Vitales</taxon>
        <taxon>Vitaceae</taxon>
        <taxon>Viteae</taxon>
        <taxon>Vitis</taxon>
    </lineage>
</organism>
<name>A0A438K8G7_VITVI</name>
<evidence type="ECO:0000313" key="3">
    <source>
        <dbReference type="Proteomes" id="UP000288805"/>
    </source>
</evidence>
<dbReference type="AlphaFoldDB" id="A0A438K8G7"/>
<reference evidence="2 3" key="1">
    <citation type="journal article" date="2018" name="PLoS Genet.">
        <title>Population sequencing reveals clonal diversity and ancestral inbreeding in the grapevine cultivar Chardonnay.</title>
        <authorList>
            <person name="Roach M.J."/>
            <person name="Johnson D.L."/>
            <person name="Bohlmann J."/>
            <person name="van Vuuren H.J."/>
            <person name="Jones S.J."/>
            <person name="Pretorius I.S."/>
            <person name="Schmidt S.A."/>
            <person name="Borneman A.R."/>
        </authorList>
    </citation>
    <scope>NUCLEOTIDE SEQUENCE [LARGE SCALE GENOMIC DNA]</scope>
    <source>
        <strain evidence="3">cv. Chardonnay</strain>
        <tissue evidence="2">Leaf</tissue>
    </source>
</reference>
<evidence type="ECO:0000256" key="1">
    <source>
        <dbReference type="SAM" id="MobiDB-lite"/>
    </source>
</evidence>